<dbReference type="InterPro" id="IPR009851">
    <property type="entry name" value="Mod_r"/>
</dbReference>
<evidence type="ECO:0000256" key="2">
    <source>
        <dbReference type="ARBA" id="ARBA00007617"/>
    </source>
</evidence>
<dbReference type="AlphaFoldDB" id="A0AAN8WX52"/>
<evidence type="ECO:0000256" key="1">
    <source>
        <dbReference type="ARBA" id="ARBA00004633"/>
    </source>
</evidence>
<feature type="domain" description="VPS37 C-terminal" evidence="8">
    <location>
        <begin position="100"/>
        <end position="187"/>
    </location>
</feature>
<comment type="similarity">
    <text evidence="2">Belongs to the VPS37 family.</text>
</comment>
<name>A0AAN8WX52_HALRR</name>
<dbReference type="GO" id="GO:0031902">
    <property type="term" value="C:late endosome membrane"/>
    <property type="evidence" value="ECO:0007669"/>
    <property type="project" value="UniProtKB-SubCell"/>
</dbReference>
<reference evidence="9 10" key="1">
    <citation type="submission" date="2023-11" db="EMBL/GenBank/DDBJ databases">
        <title>Halocaridina rubra genome assembly.</title>
        <authorList>
            <person name="Smith C."/>
        </authorList>
    </citation>
    <scope>NUCLEOTIDE SEQUENCE [LARGE SCALE GENOMIC DNA]</scope>
    <source>
        <strain evidence="9">EP-1</strain>
        <tissue evidence="9">Whole</tissue>
    </source>
</reference>
<dbReference type="PANTHER" id="PTHR13678:SF2">
    <property type="entry name" value="VACUOLAR PROTEIN SORTING-ASSOCIATED PROTEIN 37A"/>
    <property type="match status" value="1"/>
</dbReference>
<proteinExistence type="inferred from homology"/>
<comment type="subcellular location">
    <subcellularLocation>
        <location evidence="1">Late endosome membrane</location>
        <topology evidence="1">Peripheral membrane protein</topology>
    </subcellularLocation>
</comment>
<keyword evidence="5 7" id="KW-0653">Protein transport</keyword>
<evidence type="ECO:0000256" key="6">
    <source>
        <dbReference type="ARBA" id="ARBA00025010"/>
    </source>
</evidence>
<evidence type="ECO:0000256" key="3">
    <source>
        <dbReference type="ARBA" id="ARBA00022448"/>
    </source>
</evidence>
<accession>A0AAN8WX52</accession>
<dbReference type="InterPro" id="IPR029012">
    <property type="entry name" value="Helix_hairpin_bin_sf"/>
</dbReference>
<evidence type="ECO:0000256" key="5">
    <source>
        <dbReference type="ARBA" id="ARBA00022927"/>
    </source>
</evidence>
<protein>
    <submittedName>
        <fullName evidence="9">Vacuolar protein sorting-associated protein 37A</fullName>
    </submittedName>
</protein>
<evidence type="ECO:0000313" key="9">
    <source>
        <dbReference type="EMBL" id="KAK7067925.1"/>
    </source>
</evidence>
<dbReference type="GO" id="GO:0000813">
    <property type="term" value="C:ESCRT I complex"/>
    <property type="evidence" value="ECO:0007669"/>
    <property type="project" value="UniProtKB-ARBA"/>
</dbReference>
<keyword evidence="4" id="KW-0967">Endosome</keyword>
<keyword evidence="10" id="KW-1185">Reference proteome</keyword>
<evidence type="ECO:0000256" key="7">
    <source>
        <dbReference type="PROSITE-ProRule" id="PRU00646"/>
    </source>
</evidence>
<dbReference type="GO" id="GO:0006623">
    <property type="term" value="P:protein targeting to vacuole"/>
    <property type="evidence" value="ECO:0007669"/>
    <property type="project" value="TreeGrafter"/>
</dbReference>
<dbReference type="Gene3D" id="1.10.287.660">
    <property type="entry name" value="Helix hairpin bin"/>
    <property type="match status" value="1"/>
</dbReference>
<organism evidence="9 10">
    <name type="scientific">Halocaridina rubra</name>
    <name type="common">Hawaiian red shrimp</name>
    <dbReference type="NCBI Taxonomy" id="373956"/>
    <lineage>
        <taxon>Eukaryota</taxon>
        <taxon>Metazoa</taxon>
        <taxon>Ecdysozoa</taxon>
        <taxon>Arthropoda</taxon>
        <taxon>Crustacea</taxon>
        <taxon>Multicrustacea</taxon>
        <taxon>Malacostraca</taxon>
        <taxon>Eumalacostraca</taxon>
        <taxon>Eucarida</taxon>
        <taxon>Decapoda</taxon>
        <taxon>Pleocyemata</taxon>
        <taxon>Caridea</taxon>
        <taxon>Atyoidea</taxon>
        <taxon>Atyidae</taxon>
        <taxon>Halocaridina</taxon>
    </lineage>
</organism>
<evidence type="ECO:0000313" key="10">
    <source>
        <dbReference type="Proteomes" id="UP001381693"/>
    </source>
</evidence>
<dbReference type="GO" id="GO:0043162">
    <property type="term" value="P:ubiquitin-dependent protein catabolic process via the multivesicular body sorting pathway"/>
    <property type="evidence" value="ECO:0007669"/>
    <property type="project" value="TreeGrafter"/>
</dbReference>
<comment type="caution">
    <text evidence="9">The sequence shown here is derived from an EMBL/GenBank/DDBJ whole genome shotgun (WGS) entry which is preliminary data.</text>
</comment>
<evidence type="ECO:0000256" key="4">
    <source>
        <dbReference type="ARBA" id="ARBA00022753"/>
    </source>
</evidence>
<dbReference type="EMBL" id="JAXCGZ010017586">
    <property type="protein sequence ID" value="KAK7067925.1"/>
    <property type="molecule type" value="Genomic_DNA"/>
</dbReference>
<dbReference type="GO" id="GO:0006612">
    <property type="term" value="P:protein targeting to membrane"/>
    <property type="evidence" value="ECO:0007669"/>
    <property type="project" value="TreeGrafter"/>
</dbReference>
<comment type="function">
    <text evidence="6">Component of the ESCRT-I complex, a regulator of vesicular trafficking process. Required for the sorting of endocytic ubiquitinated cargos into multivesicular bodies. May be involved in cell growth and differentiation.</text>
</comment>
<evidence type="ECO:0000259" key="8">
    <source>
        <dbReference type="PROSITE" id="PS51314"/>
    </source>
</evidence>
<dbReference type="Pfam" id="PF07200">
    <property type="entry name" value="Mod_r"/>
    <property type="match status" value="1"/>
</dbReference>
<dbReference type="Proteomes" id="UP001381693">
    <property type="component" value="Unassembled WGS sequence"/>
</dbReference>
<dbReference type="InterPro" id="IPR037202">
    <property type="entry name" value="ESCRT_assembly_dom"/>
</dbReference>
<keyword evidence="3 7" id="KW-0813">Transport</keyword>
<dbReference type="PANTHER" id="PTHR13678">
    <property type="entry name" value="VACUOLAR PROTEIN SORTING-ASSOCIATED PROTEIN 37"/>
    <property type="match status" value="1"/>
</dbReference>
<dbReference type="SUPFAM" id="SSF140111">
    <property type="entry name" value="Endosomal sorting complex assembly domain"/>
    <property type="match status" value="1"/>
</dbReference>
<dbReference type="PROSITE" id="PS51314">
    <property type="entry name" value="VPS37_C"/>
    <property type="match status" value="1"/>
</dbReference>
<sequence length="187" mass="20881">MDPTAGSPHSYIPVAHTSQVGVLPEVASLSREDLEDLLACEDKLTEFVSGLPPLTAIKNQCDQLVVQNEALAKATLERSVDYELARDATIQKVEELTALRASFDDLTLRQQQTSEKLAPSSIQESLLIFAVQSEEESEEIADDFLQKQIDVDSFLGKYMEKRIETHLRKFKGEKLGSQLRELQKAGF</sequence>
<gene>
    <name evidence="9" type="primary">VPS37A</name>
    <name evidence="9" type="ORF">SK128_026915</name>
</gene>